<dbReference type="InterPro" id="IPR017938">
    <property type="entry name" value="Riboflavin_synthase-like_b-brl"/>
</dbReference>
<dbReference type="PANTHER" id="PTHR47354">
    <property type="entry name" value="NADH OXIDOREDUCTASE HCR"/>
    <property type="match status" value="1"/>
</dbReference>
<dbReference type="InterPro" id="IPR017927">
    <property type="entry name" value="FAD-bd_FR_type"/>
</dbReference>
<dbReference type="Gene3D" id="2.40.30.10">
    <property type="entry name" value="Translation factors"/>
    <property type="match status" value="1"/>
</dbReference>
<dbReference type="CDD" id="cd00207">
    <property type="entry name" value="fer2"/>
    <property type="match status" value="1"/>
</dbReference>
<dbReference type="Gene3D" id="3.40.50.80">
    <property type="entry name" value="Nucleotide-binding domain of ferredoxin-NADP reductase (FNR) module"/>
    <property type="match status" value="1"/>
</dbReference>
<protein>
    <submittedName>
        <fullName evidence="9">Oxidoreductase</fullName>
    </submittedName>
</protein>
<dbReference type="GO" id="GO:0016491">
    <property type="term" value="F:oxidoreductase activity"/>
    <property type="evidence" value="ECO:0007669"/>
    <property type="project" value="UniProtKB-KW"/>
</dbReference>
<dbReference type="Gene3D" id="3.10.20.30">
    <property type="match status" value="1"/>
</dbReference>
<keyword evidence="10" id="KW-1185">Reference proteome</keyword>
<reference evidence="9 10" key="1">
    <citation type="submission" date="2017-10" db="EMBL/GenBank/DDBJ databases">
        <title>Sedimentibacterium mangrovi gen. nov., sp. nov., a novel member of family Phyllobacteriacea isolated from mangrove sediment.</title>
        <authorList>
            <person name="Liao H."/>
            <person name="Tian Y."/>
        </authorList>
    </citation>
    <scope>NUCLEOTIDE SEQUENCE [LARGE SCALE GENOMIC DNA]</scope>
    <source>
        <strain evidence="9 10">X9-2-2</strain>
    </source>
</reference>
<dbReference type="SUPFAM" id="SSF63380">
    <property type="entry name" value="Riboflavin synthase domain-like"/>
    <property type="match status" value="1"/>
</dbReference>
<dbReference type="CDD" id="cd06185">
    <property type="entry name" value="PDR_like"/>
    <property type="match status" value="1"/>
</dbReference>
<feature type="domain" description="FAD-binding FR-type" evidence="8">
    <location>
        <begin position="1"/>
        <end position="106"/>
    </location>
</feature>
<evidence type="ECO:0000256" key="5">
    <source>
        <dbReference type="ARBA" id="ARBA00023004"/>
    </source>
</evidence>
<evidence type="ECO:0000256" key="6">
    <source>
        <dbReference type="ARBA" id="ARBA00023014"/>
    </source>
</evidence>
<evidence type="ECO:0000313" key="9">
    <source>
        <dbReference type="EMBL" id="PHP66361.1"/>
    </source>
</evidence>
<feature type="domain" description="2Fe-2S ferredoxin-type" evidence="7">
    <location>
        <begin position="231"/>
        <end position="318"/>
    </location>
</feature>
<keyword evidence="2" id="KW-0001">2Fe-2S</keyword>
<evidence type="ECO:0000256" key="2">
    <source>
        <dbReference type="ARBA" id="ARBA00022714"/>
    </source>
</evidence>
<name>A0A2G1QLM3_9HYPH</name>
<accession>A0A2G1QLM3</accession>
<dbReference type="SUPFAM" id="SSF52343">
    <property type="entry name" value="Ferredoxin reductase-like, C-terminal NADP-linked domain"/>
    <property type="match status" value="1"/>
</dbReference>
<dbReference type="PROSITE" id="PS00197">
    <property type="entry name" value="2FE2S_FER_1"/>
    <property type="match status" value="1"/>
</dbReference>
<keyword evidence="5" id="KW-0408">Iron</keyword>
<dbReference type="SUPFAM" id="SSF54292">
    <property type="entry name" value="2Fe-2S ferredoxin-like"/>
    <property type="match status" value="1"/>
</dbReference>
<keyword evidence="3" id="KW-0479">Metal-binding</keyword>
<dbReference type="InterPro" id="IPR006058">
    <property type="entry name" value="2Fe2S_fd_BS"/>
</dbReference>
<dbReference type="PRINTS" id="PR00409">
    <property type="entry name" value="PHDIOXRDTASE"/>
</dbReference>
<dbReference type="InterPro" id="IPR039261">
    <property type="entry name" value="FNR_nucleotide-bd"/>
</dbReference>
<evidence type="ECO:0000259" key="7">
    <source>
        <dbReference type="PROSITE" id="PS51085"/>
    </source>
</evidence>
<dbReference type="GO" id="GO:0051537">
    <property type="term" value="F:2 iron, 2 sulfur cluster binding"/>
    <property type="evidence" value="ECO:0007669"/>
    <property type="project" value="UniProtKB-KW"/>
</dbReference>
<dbReference type="InterPro" id="IPR050415">
    <property type="entry name" value="MRET"/>
</dbReference>
<evidence type="ECO:0000256" key="4">
    <source>
        <dbReference type="ARBA" id="ARBA00023002"/>
    </source>
</evidence>
<dbReference type="Proteomes" id="UP000221168">
    <property type="component" value="Unassembled WGS sequence"/>
</dbReference>
<dbReference type="EMBL" id="PDVP01000008">
    <property type="protein sequence ID" value="PHP66361.1"/>
    <property type="molecule type" value="Genomic_DNA"/>
</dbReference>
<keyword evidence="1" id="KW-0285">Flavoprotein</keyword>
<evidence type="ECO:0000259" key="8">
    <source>
        <dbReference type="PROSITE" id="PS51384"/>
    </source>
</evidence>
<evidence type="ECO:0000256" key="3">
    <source>
        <dbReference type="ARBA" id="ARBA00022723"/>
    </source>
</evidence>
<dbReference type="RefSeq" id="WP_099306941.1">
    <property type="nucleotide sequence ID" value="NZ_PDVP01000008.1"/>
</dbReference>
<organism evidence="9 10">
    <name type="scientific">Zhengella mangrovi</name>
    <dbReference type="NCBI Taxonomy" id="1982044"/>
    <lineage>
        <taxon>Bacteria</taxon>
        <taxon>Pseudomonadati</taxon>
        <taxon>Pseudomonadota</taxon>
        <taxon>Alphaproteobacteria</taxon>
        <taxon>Hyphomicrobiales</taxon>
        <taxon>Notoacmeibacteraceae</taxon>
        <taxon>Zhengella</taxon>
    </lineage>
</organism>
<sequence length="318" mass="34100">MTDHTARNMRIHRMEWAARDVLEIELRLPEGGEVPAYEPGAHIDLTLPNGITRSYSIKGNPDLRDRIVVGVGLDAASRGGSSFIHRTLRVGDILPVAGPRNHFPLVEDAPKVVLIAGGIGVTPMVCMARRLAALGRGFAFHYAVRSADRAAFLDELRTLGEGPALHVDETAVGPMDIATAIAGQPEGTHFYCCGPAGMLAAFEAATAHLPEDHVHVEYFTPKVIEIEGEDRPITVVLNRSGKTIEVAPDQSIANAIQQAGVSVDTSCEDGICGTCETRVLDGIPDHRDSVLTKSEQEAGKTMMICVSRCKGGRLVLDI</sequence>
<keyword evidence="6" id="KW-0411">Iron-sulfur</keyword>
<evidence type="ECO:0000256" key="1">
    <source>
        <dbReference type="ARBA" id="ARBA00022630"/>
    </source>
</evidence>
<dbReference type="InterPro" id="IPR012675">
    <property type="entry name" value="Beta-grasp_dom_sf"/>
</dbReference>
<dbReference type="PANTHER" id="PTHR47354:SF1">
    <property type="entry name" value="CARNITINE MONOOXYGENASE REDUCTASE SUBUNIT"/>
    <property type="match status" value="1"/>
</dbReference>
<gene>
    <name evidence="9" type="ORF">CSC94_13785</name>
</gene>
<dbReference type="Pfam" id="PF00111">
    <property type="entry name" value="Fer2"/>
    <property type="match status" value="1"/>
</dbReference>
<dbReference type="PROSITE" id="PS51085">
    <property type="entry name" value="2FE2S_FER_2"/>
    <property type="match status" value="1"/>
</dbReference>
<comment type="caution">
    <text evidence="9">The sequence shown here is derived from an EMBL/GenBank/DDBJ whole genome shotgun (WGS) entry which is preliminary data.</text>
</comment>
<dbReference type="AlphaFoldDB" id="A0A2G1QLM3"/>
<evidence type="ECO:0000313" key="10">
    <source>
        <dbReference type="Proteomes" id="UP000221168"/>
    </source>
</evidence>
<keyword evidence="4" id="KW-0560">Oxidoreductase</keyword>
<dbReference type="InterPro" id="IPR001041">
    <property type="entry name" value="2Fe-2S_ferredoxin-type"/>
</dbReference>
<dbReference type="GO" id="GO:0046872">
    <property type="term" value="F:metal ion binding"/>
    <property type="evidence" value="ECO:0007669"/>
    <property type="project" value="UniProtKB-KW"/>
</dbReference>
<dbReference type="OrthoDB" id="9792185at2"/>
<dbReference type="InterPro" id="IPR036010">
    <property type="entry name" value="2Fe-2S_ferredoxin-like_sf"/>
</dbReference>
<proteinExistence type="predicted"/>
<dbReference type="PROSITE" id="PS51384">
    <property type="entry name" value="FAD_FR"/>
    <property type="match status" value="1"/>
</dbReference>